<proteinExistence type="predicted"/>
<accession>A0A0E9Q6R9</accession>
<protein>
    <submittedName>
        <fullName evidence="1">Uncharacterized protein</fullName>
    </submittedName>
</protein>
<reference evidence="1" key="1">
    <citation type="submission" date="2014-11" db="EMBL/GenBank/DDBJ databases">
        <authorList>
            <person name="Amaro Gonzalez C."/>
        </authorList>
    </citation>
    <scope>NUCLEOTIDE SEQUENCE</scope>
</reference>
<organism evidence="1">
    <name type="scientific">Anguilla anguilla</name>
    <name type="common">European freshwater eel</name>
    <name type="synonym">Muraena anguilla</name>
    <dbReference type="NCBI Taxonomy" id="7936"/>
    <lineage>
        <taxon>Eukaryota</taxon>
        <taxon>Metazoa</taxon>
        <taxon>Chordata</taxon>
        <taxon>Craniata</taxon>
        <taxon>Vertebrata</taxon>
        <taxon>Euteleostomi</taxon>
        <taxon>Actinopterygii</taxon>
        <taxon>Neopterygii</taxon>
        <taxon>Teleostei</taxon>
        <taxon>Anguilliformes</taxon>
        <taxon>Anguillidae</taxon>
        <taxon>Anguilla</taxon>
    </lineage>
</organism>
<dbReference type="AlphaFoldDB" id="A0A0E9Q6R9"/>
<evidence type="ECO:0000313" key="1">
    <source>
        <dbReference type="EMBL" id="JAH12040.1"/>
    </source>
</evidence>
<sequence length="33" mass="3874">MKTAISFFHDFCLLINPFFKKIKKMKRPGDCAP</sequence>
<name>A0A0E9Q6R9_ANGAN</name>
<reference evidence="1" key="2">
    <citation type="journal article" date="2015" name="Fish Shellfish Immunol.">
        <title>Early steps in the European eel (Anguilla anguilla)-Vibrio vulnificus interaction in the gills: Role of the RtxA13 toxin.</title>
        <authorList>
            <person name="Callol A."/>
            <person name="Pajuelo D."/>
            <person name="Ebbesson L."/>
            <person name="Teles M."/>
            <person name="MacKenzie S."/>
            <person name="Amaro C."/>
        </authorList>
    </citation>
    <scope>NUCLEOTIDE SEQUENCE</scope>
</reference>
<dbReference type="EMBL" id="GBXM01096537">
    <property type="protein sequence ID" value="JAH12040.1"/>
    <property type="molecule type" value="Transcribed_RNA"/>
</dbReference>